<protein>
    <submittedName>
        <fullName evidence="1">Uncharacterized protein</fullName>
    </submittedName>
</protein>
<evidence type="ECO:0000313" key="1">
    <source>
        <dbReference type="EMBL" id="MDR6903890.1"/>
    </source>
</evidence>
<reference evidence="1 2" key="1">
    <citation type="submission" date="2023-07" db="EMBL/GenBank/DDBJ databases">
        <title>Sorghum-associated microbial communities from plants grown in Nebraska, USA.</title>
        <authorList>
            <person name="Schachtman D."/>
        </authorList>
    </citation>
    <scope>NUCLEOTIDE SEQUENCE [LARGE SCALE GENOMIC DNA]</scope>
    <source>
        <strain evidence="1 2">3199</strain>
    </source>
</reference>
<sequence>MSNAFVAPRFACMYAAKGINRLMRICDRVSSPKRRDIQSFPVVARGVMALPIVAPMLPIQTNVVDASGGENVPVVAAAIAKRMQTRPEASFRSDSPSRMWIRRFATGKRLTMADTATASAGEMADARANTTGKGIDGII</sequence>
<proteinExistence type="predicted"/>
<dbReference type="Proteomes" id="UP001250791">
    <property type="component" value="Unassembled WGS sequence"/>
</dbReference>
<name>A0ABU1SY29_9HYPH</name>
<accession>A0ABU1SY29</accession>
<gene>
    <name evidence="1" type="ORF">J2W52_005523</name>
</gene>
<dbReference type="EMBL" id="JAVDUP010000011">
    <property type="protein sequence ID" value="MDR6903890.1"/>
    <property type="molecule type" value="Genomic_DNA"/>
</dbReference>
<evidence type="ECO:0000313" key="2">
    <source>
        <dbReference type="Proteomes" id="UP001250791"/>
    </source>
</evidence>
<keyword evidence="2" id="KW-1185">Reference proteome</keyword>
<comment type="caution">
    <text evidence="1">The sequence shown here is derived from an EMBL/GenBank/DDBJ whole genome shotgun (WGS) entry which is preliminary data.</text>
</comment>
<organism evidence="1 2">
    <name type="scientific">Rhizobium miluonense</name>
    <dbReference type="NCBI Taxonomy" id="411945"/>
    <lineage>
        <taxon>Bacteria</taxon>
        <taxon>Pseudomonadati</taxon>
        <taxon>Pseudomonadota</taxon>
        <taxon>Alphaproteobacteria</taxon>
        <taxon>Hyphomicrobiales</taxon>
        <taxon>Rhizobiaceae</taxon>
        <taxon>Rhizobium/Agrobacterium group</taxon>
        <taxon>Rhizobium</taxon>
    </lineage>
</organism>